<sequence length="159" mass="17454">MTSPQRAMTVQSRRLAAVNGVRGFRLIVKPGRGETYGLTIEETYGEVGSVLATAVVTVTPQQTGRVIDALFAAIRRSGYQPSVLTFTRKAPIRLAEPDGVRLTLILLATQPIAKRERVRALVAGINAMSTEETYYWYSKCIGVDANRARKALRTLLSDD</sequence>
<comment type="caution">
    <text evidence="2">The sequence shown here is derived from an EMBL/GenBank/DDBJ whole genome shotgun (WGS) entry which is preliminary data.</text>
</comment>
<protein>
    <recommendedName>
        <fullName evidence="1">DUF7680 domain-containing protein</fullName>
    </recommendedName>
</protein>
<dbReference type="Proteomes" id="UP001220022">
    <property type="component" value="Unassembled WGS sequence"/>
</dbReference>
<dbReference type="EMBL" id="JARHTQ010000015">
    <property type="protein sequence ID" value="MDF2258429.1"/>
    <property type="molecule type" value="Genomic_DNA"/>
</dbReference>
<evidence type="ECO:0000313" key="3">
    <source>
        <dbReference type="Proteomes" id="UP001220022"/>
    </source>
</evidence>
<feature type="domain" description="DUF7680" evidence="1">
    <location>
        <begin position="24"/>
        <end position="158"/>
    </location>
</feature>
<name>A0ABT5Z401_9ACTN</name>
<reference evidence="2 3" key="1">
    <citation type="submission" date="2023-03" db="EMBL/GenBank/DDBJ databases">
        <title>Draft genome sequence of type strain Streptomyces ferralitis JCM 14344.</title>
        <authorList>
            <person name="Klaysubun C."/>
            <person name="Duangmal K."/>
        </authorList>
    </citation>
    <scope>NUCLEOTIDE SEQUENCE [LARGE SCALE GENOMIC DNA]</scope>
    <source>
        <strain evidence="2 3">JCM 14344</strain>
    </source>
</reference>
<proteinExistence type="predicted"/>
<dbReference type="RefSeq" id="WP_275817438.1">
    <property type="nucleotide sequence ID" value="NZ_BAAANM010000037.1"/>
</dbReference>
<evidence type="ECO:0000259" key="1">
    <source>
        <dbReference type="Pfam" id="PF24728"/>
    </source>
</evidence>
<dbReference type="InterPro" id="IPR056097">
    <property type="entry name" value="DUF7680"/>
</dbReference>
<accession>A0ABT5Z401</accession>
<keyword evidence="3" id="KW-1185">Reference proteome</keyword>
<organism evidence="2 3">
    <name type="scientific">Streptantibioticus ferralitis</name>
    <dbReference type="NCBI Taxonomy" id="236510"/>
    <lineage>
        <taxon>Bacteria</taxon>
        <taxon>Bacillati</taxon>
        <taxon>Actinomycetota</taxon>
        <taxon>Actinomycetes</taxon>
        <taxon>Kitasatosporales</taxon>
        <taxon>Streptomycetaceae</taxon>
        <taxon>Streptantibioticus</taxon>
    </lineage>
</organism>
<evidence type="ECO:0000313" key="2">
    <source>
        <dbReference type="EMBL" id="MDF2258429.1"/>
    </source>
</evidence>
<gene>
    <name evidence="2" type="ORF">P2L57_22705</name>
</gene>
<dbReference type="Pfam" id="PF24728">
    <property type="entry name" value="DUF7680"/>
    <property type="match status" value="1"/>
</dbReference>